<dbReference type="InterPro" id="IPR006311">
    <property type="entry name" value="TAT_signal"/>
</dbReference>
<protein>
    <submittedName>
        <fullName evidence="11">Reductive dehalogenase</fullName>
    </submittedName>
</protein>
<keyword evidence="6" id="KW-0408">Iron</keyword>
<dbReference type="PROSITE" id="PS51318">
    <property type="entry name" value="TAT"/>
    <property type="match status" value="1"/>
</dbReference>
<dbReference type="InterPro" id="IPR017896">
    <property type="entry name" value="4Fe4S_Fe-S-bd"/>
</dbReference>
<feature type="domain" description="4Fe-4S ferredoxin-type" evidence="10">
    <location>
        <begin position="380"/>
        <end position="412"/>
    </location>
</feature>
<evidence type="ECO:0000256" key="3">
    <source>
        <dbReference type="ARBA" id="ARBA00022485"/>
    </source>
</evidence>
<dbReference type="HOGENOM" id="CLU_036586_0_1_0"/>
<dbReference type="Proteomes" id="UP000002506">
    <property type="component" value="Chromosome"/>
</dbReference>
<name>D2BJ62_DEHMV</name>
<keyword evidence="4" id="KW-0479">Metal-binding</keyword>
<dbReference type="InterPro" id="IPR012832">
    <property type="entry name" value="RDH"/>
</dbReference>
<dbReference type="GO" id="GO:0046872">
    <property type="term" value="F:metal ion binding"/>
    <property type="evidence" value="ECO:0007669"/>
    <property type="project" value="UniProtKB-KW"/>
</dbReference>
<dbReference type="GO" id="GO:0051539">
    <property type="term" value="F:4 iron, 4 sulfur cluster binding"/>
    <property type="evidence" value="ECO:0007669"/>
    <property type="project" value="UniProtKB-KW"/>
</dbReference>
<evidence type="ECO:0000256" key="2">
    <source>
        <dbReference type="ARBA" id="ARBA00022475"/>
    </source>
</evidence>
<evidence type="ECO:0000256" key="5">
    <source>
        <dbReference type="ARBA" id="ARBA00022729"/>
    </source>
</evidence>
<dbReference type="Pfam" id="PF12838">
    <property type="entry name" value="Fer4_7"/>
    <property type="match status" value="1"/>
</dbReference>
<comment type="cofactor">
    <cofactor evidence="9">
        <name>corrinoid</name>
        <dbReference type="ChEBI" id="CHEBI:33913"/>
    </cofactor>
</comment>
<dbReference type="Gene3D" id="3.30.70.20">
    <property type="match status" value="1"/>
</dbReference>
<keyword evidence="7" id="KW-0411">Iron-sulfur</keyword>
<evidence type="ECO:0000313" key="12">
    <source>
        <dbReference type="Proteomes" id="UP000002506"/>
    </source>
</evidence>
<evidence type="ECO:0000256" key="9">
    <source>
        <dbReference type="ARBA" id="ARBA00029374"/>
    </source>
</evidence>
<comment type="subcellular location">
    <subcellularLocation>
        <location evidence="1">Cell membrane</location>
    </subcellularLocation>
</comment>
<dbReference type="EMBL" id="CP001827">
    <property type="protein sequence ID" value="ACZ62362.1"/>
    <property type="molecule type" value="Genomic_DNA"/>
</dbReference>
<keyword evidence="8" id="KW-0472">Membrane</keyword>
<evidence type="ECO:0000259" key="10">
    <source>
        <dbReference type="PROSITE" id="PS51379"/>
    </source>
</evidence>
<proteinExistence type="predicted"/>
<reference evidence="11 12" key="1">
    <citation type="journal article" date="2009" name="PLoS Genet.">
        <title>Localized plasticity in the streamlined genomes of vinyl chloride respiring Dehalococcoides.</title>
        <authorList>
            <person name="McMurdie P.J."/>
            <person name="Behrens S.F."/>
            <person name="Muller J.A."/>
            <person name="Goke J."/>
            <person name="Ritalahti K.M."/>
            <person name="Wagner R."/>
            <person name="Goltsman E."/>
            <person name="Lapidus A."/>
            <person name="Holmes S."/>
            <person name="Loffler F.E."/>
            <person name="Spormann A.M."/>
        </authorList>
    </citation>
    <scope>NUCLEOTIDE SEQUENCE [LARGE SCALE GENOMIC DNA]</scope>
    <source>
        <strain evidence="11 12">VS</strain>
    </source>
</reference>
<evidence type="ECO:0000313" key="11">
    <source>
        <dbReference type="EMBL" id="ACZ62362.1"/>
    </source>
</evidence>
<evidence type="ECO:0000256" key="8">
    <source>
        <dbReference type="ARBA" id="ARBA00023136"/>
    </source>
</evidence>
<organism evidence="11 12">
    <name type="scientific">Dehalococcoides mccartyi (strain VS)</name>
    <dbReference type="NCBI Taxonomy" id="311424"/>
    <lineage>
        <taxon>Bacteria</taxon>
        <taxon>Bacillati</taxon>
        <taxon>Chloroflexota</taxon>
        <taxon>Dehalococcoidia</taxon>
        <taxon>Dehalococcoidales</taxon>
        <taxon>Dehalococcoidaceae</taxon>
        <taxon>Dehalococcoides</taxon>
    </lineage>
</organism>
<keyword evidence="3" id="KW-0004">4Fe-4S</keyword>
<dbReference type="KEGG" id="dev:DhcVS_1260"/>
<dbReference type="eggNOG" id="COG1145">
    <property type="taxonomic scope" value="Bacteria"/>
</dbReference>
<sequence length="509" mass="55950">MGKTKYGKKENSEMASFHSTLSRRDFMKSLEVVGAGLGTMSAAAPVFHDLDEVTSSAIGINKNPWWVKERDFKNPTVPIDWSKVTRQRGVFQGLPRPTVADFEKAGVIGGTSTDLETPEMALTLYDAMAKEFPGWTPGYAGMGDVRTTSLCNASKFMMFGAWPGNMEMGGKRVNVIGAIMAAGGSPTFTPWLGPQLDTTTRPQDFGAPVWQGTPEENLKTCRTAIRFFGGSDVAALELDDDILKFIHSQIGGKDVVVEDVDEAYETATKMVIPRKCKWVLMWSARQSLEGTRRQAGITENFSVWYSYSRFPKVGAQFQEFIRGLGYQALNPGMMGFLANPLAALSGMGEHGRMSSPTLTPKYGTTNRAMWALITDLPLLPTPPIDFGAYKFCKTCGICADSCPFNLIQQGDPTWENPASAKSGIQQGTFEGWRTNTADCPHCPTCQGTCPFNSKPDSFIHAVVKGTVANTPLLNSFFTNMEKAMDYGRKDPEEFWDLDNDFTYGIDTSY</sequence>
<evidence type="ECO:0000256" key="7">
    <source>
        <dbReference type="ARBA" id="ARBA00023014"/>
    </source>
</evidence>
<dbReference type="SUPFAM" id="SSF54862">
    <property type="entry name" value="4Fe-4S ferredoxins"/>
    <property type="match status" value="1"/>
</dbReference>
<evidence type="ECO:0000256" key="4">
    <source>
        <dbReference type="ARBA" id="ARBA00022723"/>
    </source>
</evidence>
<dbReference type="InterPro" id="IPR017900">
    <property type="entry name" value="4Fe4S_Fe_S_CS"/>
</dbReference>
<gene>
    <name evidence="11" type="primary">rdhA</name>
    <name evidence="11" type="ordered locus">DhcVS_1260</name>
</gene>
<dbReference type="NCBIfam" id="TIGR02486">
    <property type="entry name" value="RDH"/>
    <property type="match status" value="1"/>
</dbReference>
<keyword evidence="2" id="KW-1003">Cell membrane</keyword>
<dbReference type="InterPro" id="IPR028894">
    <property type="entry name" value="RDH_dom"/>
</dbReference>
<evidence type="ECO:0000256" key="6">
    <source>
        <dbReference type="ARBA" id="ARBA00023004"/>
    </source>
</evidence>
<dbReference type="PROSITE" id="PS51379">
    <property type="entry name" value="4FE4S_FER_2"/>
    <property type="match status" value="1"/>
</dbReference>
<keyword evidence="5" id="KW-0732">Signal</keyword>
<dbReference type="GO" id="GO:0005886">
    <property type="term" value="C:plasma membrane"/>
    <property type="evidence" value="ECO:0007669"/>
    <property type="project" value="UniProtKB-SubCell"/>
</dbReference>
<dbReference type="Pfam" id="PF13486">
    <property type="entry name" value="Dehalogenase"/>
    <property type="match status" value="2"/>
</dbReference>
<evidence type="ECO:0000256" key="1">
    <source>
        <dbReference type="ARBA" id="ARBA00004236"/>
    </source>
</evidence>
<accession>D2BJ62</accession>
<dbReference type="AlphaFoldDB" id="D2BJ62"/>
<dbReference type="PROSITE" id="PS00198">
    <property type="entry name" value="4FE4S_FER_1"/>
    <property type="match status" value="1"/>
</dbReference>